<reference evidence="2 3" key="1">
    <citation type="submission" date="2016-06" db="EMBL/GenBank/DDBJ databases">
        <title>Evolution of pathogenesis and genome organization in the Tremellales.</title>
        <authorList>
            <person name="Cuomo C."/>
            <person name="Litvintseva A."/>
            <person name="Heitman J."/>
            <person name="Chen Y."/>
            <person name="Sun S."/>
            <person name="Springer D."/>
            <person name="Dromer F."/>
            <person name="Young S."/>
            <person name="Zeng Q."/>
            <person name="Chapman S."/>
            <person name="Gujja S."/>
            <person name="Saif S."/>
            <person name="Birren B."/>
        </authorList>
    </citation>
    <scope>NUCLEOTIDE SEQUENCE [LARGE SCALE GENOMIC DNA]</scope>
    <source>
        <strain evidence="2 3">CBS 7118</strain>
    </source>
</reference>
<dbReference type="CDD" id="cd14686">
    <property type="entry name" value="bZIP"/>
    <property type="match status" value="1"/>
</dbReference>
<dbReference type="GeneID" id="30192407"/>
<dbReference type="RefSeq" id="XP_019032429.1">
    <property type="nucleotide sequence ID" value="XM_019175326.1"/>
</dbReference>
<comment type="caution">
    <text evidence="2">The sequence shown here is derived from an EMBL/GenBank/DDBJ whole genome shotgun (WGS) entry which is preliminary data.</text>
</comment>
<evidence type="ECO:0000256" key="1">
    <source>
        <dbReference type="SAM" id="MobiDB-lite"/>
    </source>
</evidence>
<feature type="region of interest" description="Disordered" evidence="1">
    <location>
        <begin position="59"/>
        <end position="129"/>
    </location>
</feature>
<dbReference type="EMBL" id="AWGH01000008">
    <property type="protein sequence ID" value="ODN99352.1"/>
    <property type="molecule type" value="Genomic_DNA"/>
</dbReference>
<gene>
    <name evidence="2" type="ORF">L198_03194</name>
</gene>
<proteinExistence type="predicted"/>
<dbReference type="Proteomes" id="UP000094819">
    <property type="component" value="Unassembled WGS sequence"/>
</dbReference>
<sequence length="129" mass="14626">MSHDDSTGDDGFYYYYEDDTDAISVVPSAFDNTSSYGGVNRTAQAVSIKKKKEKVRDLQSRVRGAETTLKASEEEQTELQAELSKVSPENTVMMFKSKGHDHSNGQNLPWEFEEDPREDQGQYTNFLNE</sequence>
<protein>
    <submittedName>
        <fullName evidence="2">Uncharacterized protein</fullName>
    </submittedName>
</protein>
<dbReference type="AlphaFoldDB" id="A0A1E3JEU9"/>
<evidence type="ECO:0000313" key="3">
    <source>
        <dbReference type="Proteomes" id="UP000094819"/>
    </source>
</evidence>
<keyword evidence="3" id="KW-1185">Reference proteome</keyword>
<organism evidence="2 3">
    <name type="scientific">Cryptococcus wingfieldii CBS 7118</name>
    <dbReference type="NCBI Taxonomy" id="1295528"/>
    <lineage>
        <taxon>Eukaryota</taxon>
        <taxon>Fungi</taxon>
        <taxon>Dikarya</taxon>
        <taxon>Basidiomycota</taxon>
        <taxon>Agaricomycotina</taxon>
        <taxon>Tremellomycetes</taxon>
        <taxon>Tremellales</taxon>
        <taxon>Cryptococcaceae</taxon>
        <taxon>Cryptococcus</taxon>
    </lineage>
</organism>
<evidence type="ECO:0000313" key="2">
    <source>
        <dbReference type="EMBL" id="ODN99352.1"/>
    </source>
</evidence>
<accession>A0A1E3JEU9</accession>
<name>A0A1E3JEU9_9TREE</name>